<keyword evidence="7" id="KW-0902">Two-component regulatory system</keyword>
<dbReference type="InterPro" id="IPR029787">
    <property type="entry name" value="Nucleotide_cyclase"/>
</dbReference>
<dbReference type="PATRIC" id="fig|294699.3.peg.827"/>
<keyword evidence="6" id="KW-0067">ATP-binding</keyword>
<evidence type="ECO:0000256" key="6">
    <source>
        <dbReference type="ARBA" id="ARBA00022840"/>
    </source>
</evidence>
<feature type="transmembrane region" description="Helical" evidence="8">
    <location>
        <begin position="48"/>
        <end position="64"/>
    </location>
</feature>
<gene>
    <name evidence="13" type="ORF">GFC30_820</name>
</gene>
<evidence type="ECO:0000259" key="9">
    <source>
        <dbReference type="PROSITE" id="PS50112"/>
    </source>
</evidence>
<dbReference type="SUPFAM" id="SSF55073">
    <property type="entry name" value="Nucleotide cyclase"/>
    <property type="match status" value="1"/>
</dbReference>
<reference evidence="13 14" key="1">
    <citation type="journal article" date="2006" name="Syst. Appl. Microbiol.">
        <title>Anoxybacillus amylolyticus sp. nov., a thermophilic amylase producing bacterium isolated from Mount Rittmann (Antarctica).</title>
        <authorList>
            <person name="Poli A."/>
            <person name="Esposito E."/>
            <person name="Lama L."/>
            <person name="Orlando P."/>
            <person name="Nicolaus G."/>
            <person name="de Appolonia F."/>
            <person name="Gambacorta A."/>
            <person name="Nicolaus B."/>
        </authorList>
    </citation>
    <scope>NUCLEOTIDE SEQUENCE [LARGE SCALE GENOMIC DNA]</scope>
    <source>
        <strain evidence="13 14">DSM 15939</strain>
    </source>
</reference>
<dbReference type="GO" id="GO:0005524">
    <property type="term" value="F:ATP binding"/>
    <property type="evidence" value="ECO:0007669"/>
    <property type="project" value="UniProtKB-KW"/>
</dbReference>
<evidence type="ECO:0000313" key="14">
    <source>
        <dbReference type="Proteomes" id="UP000076865"/>
    </source>
</evidence>
<keyword evidence="8" id="KW-1133">Transmembrane helix</keyword>
<feature type="domain" description="PAS" evidence="9">
    <location>
        <begin position="290"/>
        <end position="350"/>
    </location>
</feature>
<keyword evidence="3" id="KW-0808">Transferase</keyword>
<dbReference type="InterPro" id="IPR043128">
    <property type="entry name" value="Rev_trsase/Diguanyl_cyclase"/>
</dbReference>
<keyword evidence="2" id="KW-0597">Phosphoprotein</keyword>
<dbReference type="CDD" id="cd00130">
    <property type="entry name" value="PAS"/>
    <property type="match status" value="1"/>
</dbReference>
<comment type="subcellular location">
    <subcellularLocation>
        <location evidence="1">Membrane</location>
    </subcellularLocation>
</comment>
<dbReference type="Gene3D" id="3.20.20.450">
    <property type="entry name" value="EAL domain"/>
    <property type="match status" value="1"/>
</dbReference>
<dbReference type="Gene3D" id="3.30.70.270">
    <property type="match status" value="1"/>
</dbReference>
<keyword evidence="8" id="KW-0472">Membrane</keyword>
<dbReference type="SMART" id="SM00052">
    <property type="entry name" value="EAL"/>
    <property type="match status" value="1"/>
</dbReference>
<dbReference type="SUPFAM" id="SSF55785">
    <property type="entry name" value="PYP-like sensor domain (PAS domain)"/>
    <property type="match status" value="1"/>
</dbReference>
<dbReference type="EMBL" id="CP015438">
    <property type="protein sequence ID" value="ANB59780.1"/>
    <property type="molecule type" value="Genomic_DNA"/>
</dbReference>
<feature type="transmembrane region" description="Helical" evidence="8">
    <location>
        <begin position="238"/>
        <end position="258"/>
    </location>
</feature>
<dbReference type="CDD" id="cd01948">
    <property type="entry name" value="EAL"/>
    <property type="match status" value="1"/>
</dbReference>
<dbReference type="PANTHER" id="PTHR44757">
    <property type="entry name" value="DIGUANYLATE CYCLASE DGCP"/>
    <property type="match status" value="1"/>
</dbReference>
<dbReference type="SMART" id="SM00267">
    <property type="entry name" value="GGDEF"/>
    <property type="match status" value="1"/>
</dbReference>
<evidence type="ECO:0000259" key="12">
    <source>
        <dbReference type="PROSITE" id="PS50887"/>
    </source>
</evidence>
<dbReference type="Pfam" id="PF00990">
    <property type="entry name" value="GGDEF"/>
    <property type="match status" value="1"/>
</dbReference>
<dbReference type="InterPro" id="IPR000700">
    <property type="entry name" value="PAS-assoc_C"/>
</dbReference>
<dbReference type="GO" id="GO:0016020">
    <property type="term" value="C:membrane"/>
    <property type="evidence" value="ECO:0007669"/>
    <property type="project" value="UniProtKB-SubCell"/>
</dbReference>
<dbReference type="OrthoDB" id="9759607at2"/>
<dbReference type="PROSITE" id="PS50113">
    <property type="entry name" value="PAC"/>
    <property type="match status" value="1"/>
</dbReference>
<keyword evidence="5" id="KW-0418">Kinase</keyword>
<proteinExistence type="predicted"/>
<dbReference type="AlphaFoldDB" id="A0A161HY27"/>
<dbReference type="FunFam" id="3.20.20.450:FF:000001">
    <property type="entry name" value="Cyclic di-GMP phosphodiesterase yahA"/>
    <property type="match status" value="1"/>
</dbReference>
<dbReference type="Gene3D" id="3.30.450.20">
    <property type="entry name" value="PAS domain"/>
    <property type="match status" value="1"/>
</dbReference>
<dbReference type="CDD" id="cd01949">
    <property type="entry name" value="GGDEF"/>
    <property type="match status" value="1"/>
</dbReference>
<dbReference type="NCBIfam" id="TIGR00229">
    <property type="entry name" value="sensory_box"/>
    <property type="match status" value="1"/>
</dbReference>
<dbReference type="SMART" id="SM00091">
    <property type="entry name" value="PAS"/>
    <property type="match status" value="1"/>
</dbReference>
<feature type="domain" description="EAL" evidence="11">
    <location>
        <begin position="565"/>
        <end position="814"/>
    </location>
</feature>
<keyword evidence="8" id="KW-0812">Transmembrane</keyword>
<name>A0A161HY27_9BACL</name>
<evidence type="ECO:0000256" key="3">
    <source>
        <dbReference type="ARBA" id="ARBA00022679"/>
    </source>
</evidence>
<protein>
    <submittedName>
        <fullName evidence="13">Diguanylate cyclase domain protein</fullName>
    </submittedName>
</protein>
<evidence type="ECO:0000256" key="2">
    <source>
        <dbReference type="ARBA" id="ARBA00022553"/>
    </source>
</evidence>
<dbReference type="PROSITE" id="PS50883">
    <property type="entry name" value="EAL"/>
    <property type="match status" value="1"/>
</dbReference>
<dbReference type="NCBIfam" id="TIGR00254">
    <property type="entry name" value="GGDEF"/>
    <property type="match status" value="1"/>
</dbReference>
<dbReference type="RefSeq" id="WP_084256185.1">
    <property type="nucleotide sequence ID" value="NZ_CP015438.1"/>
</dbReference>
<dbReference type="Pfam" id="PF00563">
    <property type="entry name" value="EAL"/>
    <property type="match status" value="1"/>
</dbReference>
<accession>A0A161HY27</accession>
<organism evidence="13 14">
    <name type="scientific">Anoxybacteroides amylolyticum</name>
    <dbReference type="NCBI Taxonomy" id="294699"/>
    <lineage>
        <taxon>Bacteria</taxon>
        <taxon>Bacillati</taxon>
        <taxon>Bacillota</taxon>
        <taxon>Bacilli</taxon>
        <taxon>Bacillales</taxon>
        <taxon>Anoxybacillaceae</taxon>
        <taxon>Anoxybacteroides</taxon>
    </lineage>
</organism>
<evidence type="ECO:0000259" key="11">
    <source>
        <dbReference type="PROSITE" id="PS50883"/>
    </source>
</evidence>
<evidence type="ECO:0000256" key="4">
    <source>
        <dbReference type="ARBA" id="ARBA00022741"/>
    </source>
</evidence>
<evidence type="ECO:0000313" key="13">
    <source>
        <dbReference type="EMBL" id="ANB59780.1"/>
    </source>
</evidence>
<evidence type="ECO:0000256" key="1">
    <source>
        <dbReference type="ARBA" id="ARBA00004370"/>
    </source>
</evidence>
<dbReference type="Proteomes" id="UP000076865">
    <property type="component" value="Chromosome"/>
</dbReference>
<dbReference type="InterPro" id="IPR035965">
    <property type="entry name" value="PAS-like_dom_sf"/>
</dbReference>
<evidence type="ECO:0000256" key="8">
    <source>
        <dbReference type="SAM" id="Phobius"/>
    </source>
</evidence>
<feature type="domain" description="GGDEF" evidence="12">
    <location>
        <begin position="423"/>
        <end position="556"/>
    </location>
</feature>
<dbReference type="GO" id="GO:0016301">
    <property type="term" value="F:kinase activity"/>
    <property type="evidence" value="ECO:0007669"/>
    <property type="project" value="UniProtKB-KW"/>
</dbReference>
<dbReference type="SUPFAM" id="SSF141868">
    <property type="entry name" value="EAL domain-like"/>
    <property type="match status" value="1"/>
</dbReference>
<dbReference type="InterPro" id="IPR000014">
    <property type="entry name" value="PAS"/>
</dbReference>
<dbReference type="SUPFAM" id="SSF103190">
    <property type="entry name" value="Sensory domain-like"/>
    <property type="match status" value="1"/>
</dbReference>
<feature type="domain" description="PAC" evidence="10">
    <location>
        <begin position="341"/>
        <end position="391"/>
    </location>
</feature>
<evidence type="ECO:0000256" key="7">
    <source>
        <dbReference type="ARBA" id="ARBA00023012"/>
    </source>
</evidence>
<dbReference type="PANTHER" id="PTHR44757:SF2">
    <property type="entry name" value="BIOFILM ARCHITECTURE MAINTENANCE PROTEIN MBAA"/>
    <property type="match status" value="1"/>
</dbReference>
<dbReference type="InterPro" id="IPR029151">
    <property type="entry name" value="Sensor-like_sf"/>
</dbReference>
<dbReference type="InterPro" id="IPR001633">
    <property type="entry name" value="EAL_dom"/>
</dbReference>
<evidence type="ECO:0000259" key="10">
    <source>
        <dbReference type="PROSITE" id="PS50113"/>
    </source>
</evidence>
<dbReference type="InterPro" id="IPR000160">
    <property type="entry name" value="GGDEF_dom"/>
</dbReference>
<dbReference type="PROSITE" id="PS50887">
    <property type="entry name" value="GGDEF"/>
    <property type="match status" value="1"/>
</dbReference>
<keyword evidence="14" id="KW-1185">Reference proteome</keyword>
<keyword evidence="4" id="KW-0547">Nucleotide-binding</keyword>
<evidence type="ECO:0000256" key="5">
    <source>
        <dbReference type="ARBA" id="ARBA00022777"/>
    </source>
</evidence>
<dbReference type="KEGG" id="aamy:GFC30_820"/>
<sequence>MLPNAMEYILFLFFILLMVTFVQRQMNRLIQKKLHVSMFQIAQRLTSVFYMFIFFLLIVGFWYVQHLQKLEQKQYEQFAKHFTSVLASQLLQMDHLLLNEKTSEKNETYVRILQMMTRWQHEHREILSIYTIKKRADGKNYFVVAPETDYNHNGKIDEKKEQHVPIGTLYSERIPELERAFQGKFSMQKEPTSDAWGESVSAFYPIMDTNGRVDGVLGVDFDANEYNERMENERNKGIALTFLVFLISYILYLLLVYIRLEKLVFKKYREELEVSQQQFKLLSEVSMEGIIIHSQGVVLEVNEAACRLFGYSADEMVHMPIKELVAPASLQDLKRTIDEEDTYEMYLRKKDGSVFPAEIIRREYEYGGKKVSVTAVRDITERKKQEETMHYIAFHDDLTGLPNKELLYRVLTEHMEMARTKHEKVAVLFIEMKGLKIVNDLYGYSIGDQVLLATATQIRKVIGEEGVLGRWGGNEFVLVLSNMEKEEQVKELAYQLMEGMEEPLIVNGQEFFMTLKIGISLYPKDGTDSKTLIRKADIARHELSKKAISQFRFFEKQMNRTIHEKMQMERELRKALELEEFEVYYQPQIQLQTGKIVGMEALIRWNHPEKGMIPPNKFIPIAEETGLIIPINEWVMETACRQTEELLAQYPHLTVSVNLSPYEFESRRLVQKILKVLEKTKLPSHCLDVEITERMTMDTEKAIPILKRLKSIGITISIDDFGTGYSSLSYLKKLPIDRLKIDRSFVQNIHEKEAILPTIISLGHNIGVKVLAEGVETEQEAAYLIENQCDEAQGYYYARPLPYRELTAFFAQHTTKRSEGMDNNGYHLENSG</sequence>
<dbReference type="GO" id="GO:0000160">
    <property type="term" value="P:phosphorelay signal transduction system"/>
    <property type="evidence" value="ECO:0007669"/>
    <property type="project" value="UniProtKB-KW"/>
</dbReference>
<dbReference type="InterPro" id="IPR052155">
    <property type="entry name" value="Biofilm_reg_signaling"/>
</dbReference>
<dbReference type="Pfam" id="PF13426">
    <property type="entry name" value="PAS_9"/>
    <property type="match status" value="1"/>
</dbReference>
<dbReference type="InterPro" id="IPR035919">
    <property type="entry name" value="EAL_sf"/>
</dbReference>
<dbReference type="PROSITE" id="PS50112">
    <property type="entry name" value="PAS"/>
    <property type="match status" value="1"/>
</dbReference>